<evidence type="ECO:0000313" key="1">
    <source>
        <dbReference type="EMBL" id="VDL82507.1"/>
    </source>
</evidence>
<sequence length="46" mass="5556">FCNILFKIYHHLGETSTVTAVVVLRRGRHRYRRRDLRSNWEEAGEL</sequence>
<organism evidence="3">
    <name type="scientific">Nippostrongylus brasiliensis</name>
    <name type="common">Rat hookworm</name>
    <dbReference type="NCBI Taxonomy" id="27835"/>
    <lineage>
        <taxon>Eukaryota</taxon>
        <taxon>Metazoa</taxon>
        <taxon>Ecdysozoa</taxon>
        <taxon>Nematoda</taxon>
        <taxon>Chromadorea</taxon>
        <taxon>Rhabditida</taxon>
        <taxon>Rhabditina</taxon>
        <taxon>Rhabditomorpha</taxon>
        <taxon>Strongyloidea</taxon>
        <taxon>Heligmosomidae</taxon>
        <taxon>Nippostrongylus</taxon>
    </lineage>
</organism>
<proteinExistence type="predicted"/>
<protein>
    <submittedName>
        <fullName evidence="3">Envelope glycoprotein</fullName>
    </submittedName>
</protein>
<evidence type="ECO:0000313" key="3">
    <source>
        <dbReference type="WBParaSite" id="NBR_0001878101-mRNA-1"/>
    </source>
</evidence>
<evidence type="ECO:0000313" key="2">
    <source>
        <dbReference type="Proteomes" id="UP000271162"/>
    </source>
</evidence>
<dbReference type="Proteomes" id="UP000271162">
    <property type="component" value="Unassembled WGS sequence"/>
</dbReference>
<keyword evidence="2" id="KW-1185">Reference proteome</keyword>
<accession>A0A0N4YNG9</accession>
<dbReference type="EMBL" id="UYSL01023665">
    <property type="protein sequence ID" value="VDL82507.1"/>
    <property type="molecule type" value="Genomic_DNA"/>
</dbReference>
<gene>
    <name evidence="1" type="ORF">NBR_LOCUS18782</name>
</gene>
<dbReference type="AlphaFoldDB" id="A0A0N4YNG9"/>
<reference evidence="1 2" key="2">
    <citation type="submission" date="2018-11" db="EMBL/GenBank/DDBJ databases">
        <authorList>
            <consortium name="Pathogen Informatics"/>
        </authorList>
    </citation>
    <scope>NUCLEOTIDE SEQUENCE [LARGE SCALE GENOMIC DNA]</scope>
</reference>
<dbReference type="WBParaSite" id="NBR_0001878101-mRNA-1">
    <property type="protein sequence ID" value="NBR_0001878101-mRNA-1"/>
    <property type="gene ID" value="NBR_0001878101"/>
</dbReference>
<name>A0A0N4YNG9_NIPBR</name>
<reference evidence="3" key="1">
    <citation type="submission" date="2017-02" db="UniProtKB">
        <authorList>
            <consortium name="WormBaseParasite"/>
        </authorList>
    </citation>
    <scope>IDENTIFICATION</scope>
</reference>